<evidence type="ECO:0000313" key="17">
    <source>
        <dbReference type="Proteomes" id="UP000199287"/>
    </source>
</evidence>
<dbReference type="SUPFAM" id="SSF52518">
    <property type="entry name" value="Thiamin diphosphate-binding fold (THDP-binding)"/>
    <property type="match status" value="2"/>
</dbReference>
<dbReference type="Pfam" id="PF02775">
    <property type="entry name" value="TPP_enzyme_C"/>
    <property type="match status" value="1"/>
</dbReference>
<reference evidence="17" key="1">
    <citation type="submission" date="2016-10" db="EMBL/GenBank/DDBJ databases">
        <authorList>
            <person name="Varghese N."/>
            <person name="Submissions S."/>
        </authorList>
    </citation>
    <scope>NUCLEOTIDE SEQUENCE [LARGE SCALE GENOMIC DNA]</scope>
    <source>
        <strain evidence="17">Z-7934</strain>
    </source>
</reference>
<dbReference type="Proteomes" id="UP000199287">
    <property type="component" value="Unassembled WGS sequence"/>
</dbReference>
<accession>A0A1I3FVU1</accession>
<dbReference type="GO" id="GO:0003984">
    <property type="term" value="F:acetolactate synthase activity"/>
    <property type="evidence" value="ECO:0007669"/>
    <property type="project" value="UniProtKB-EC"/>
</dbReference>
<evidence type="ECO:0000259" key="15">
    <source>
        <dbReference type="Pfam" id="PF02776"/>
    </source>
</evidence>
<comment type="pathway">
    <text evidence="1 12">Amino-acid biosynthesis; L-isoleucine biosynthesis; L-isoleucine from 2-oxobutanoate: step 1/4.</text>
</comment>
<dbReference type="FunFam" id="3.40.50.1220:FF:000008">
    <property type="entry name" value="Acetolactate synthase"/>
    <property type="match status" value="1"/>
</dbReference>
<evidence type="ECO:0000256" key="9">
    <source>
        <dbReference type="ARBA" id="ARBA00023052"/>
    </source>
</evidence>
<evidence type="ECO:0000256" key="7">
    <source>
        <dbReference type="ARBA" id="ARBA00022723"/>
    </source>
</evidence>
<dbReference type="InterPro" id="IPR039368">
    <property type="entry name" value="AHAS_TPP"/>
</dbReference>
<gene>
    <name evidence="16" type="ORF">SAMN05192551_10768</name>
</gene>
<keyword evidence="7 12" id="KW-0479">Metal-binding</keyword>
<dbReference type="NCBIfam" id="TIGR00118">
    <property type="entry name" value="acolac_lg"/>
    <property type="match status" value="1"/>
</dbReference>
<dbReference type="InterPro" id="IPR012001">
    <property type="entry name" value="Thiamin_PyroP_enz_TPP-bd_dom"/>
</dbReference>
<feature type="domain" description="Thiamine pyrophosphate enzyme central" evidence="13">
    <location>
        <begin position="192"/>
        <end position="327"/>
    </location>
</feature>
<keyword evidence="10 12" id="KW-0100">Branched-chain amino acid biosynthesis</keyword>
<dbReference type="SUPFAM" id="SSF52467">
    <property type="entry name" value="DHS-like NAD/FAD-binding domain"/>
    <property type="match status" value="1"/>
</dbReference>
<evidence type="ECO:0000259" key="14">
    <source>
        <dbReference type="Pfam" id="PF02775"/>
    </source>
</evidence>
<comment type="cofactor">
    <cofactor evidence="12">
        <name>thiamine diphosphate</name>
        <dbReference type="ChEBI" id="CHEBI:58937"/>
    </cofactor>
    <text evidence="12">Binds 1 thiamine pyrophosphate per subunit.</text>
</comment>
<evidence type="ECO:0000256" key="6">
    <source>
        <dbReference type="ARBA" id="ARBA00022679"/>
    </source>
</evidence>
<dbReference type="PANTHER" id="PTHR18968:SF13">
    <property type="entry name" value="ACETOLACTATE SYNTHASE CATALYTIC SUBUNIT, MITOCHONDRIAL"/>
    <property type="match status" value="1"/>
</dbReference>
<dbReference type="GO" id="GO:0009099">
    <property type="term" value="P:L-valine biosynthetic process"/>
    <property type="evidence" value="ECO:0007669"/>
    <property type="project" value="UniProtKB-UniPathway"/>
</dbReference>
<comment type="pathway">
    <text evidence="2 12">Amino-acid biosynthesis; L-valine biosynthesis; L-valine from pyruvate: step 1/4.</text>
</comment>
<feature type="domain" description="Thiamine pyrophosphate enzyme TPP-binding" evidence="14">
    <location>
        <begin position="383"/>
        <end position="530"/>
    </location>
</feature>
<organism evidence="16 17">
    <name type="scientific">Tindallia magadiensis</name>
    <dbReference type="NCBI Taxonomy" id="69895"/>
    <lineage>
        <taxon>Bacteria</taxon>
        <taxon>Bacillati</taxon>
        <taxon>Bacillota</taxon>
        <taxon>Clostridia</taxon>
        <taxon>Peptostreptococcales</taxon>
        <taxon>Tindalliaceae</taxon>
        <taxon>Tindallia</taxon>
    </lineage>
</organism>
<dbReference type="InterPro" id="IPR012000">
    <property type="entry name" value="Thiamin_PyroP_enz_cen_dom"/>
</dbReference>
<dbReference type="OrthoDB" id="4494979at2"/>
<proteinExistence type="inferred from homology"/>
<keyword evidence="9 12" id="KW-0786">Thiamine pyrophosphate</keyword>
<dbReference type="FunFam" id="3.40.50.970:FF:000007">
    <property type="entry name" value="Acetolactate synthase"/>
    <property type="match status" value="1"/>
</dbReference>
<evidence type="ECO:0000259" key="13">
    <source>
        <dbReference type="Pfam" id="PF00205"/>
    </source>
</evidence>
<evidence type="ECO:0000256" key="11">
    <source>
        <dbReference type="ARBA" id="ARBA00048670"/>
    </source>
</evidence>
<dbReference type="Gene3D" id="3.40.50.1220">
    <property type="entry name" value="TPP-binding domain"/>
    <property type="match status" value="1"/>
</dbReference>
<sequence length="548" mass="59684">MKITGAKAVIKALEKEGVEYIFGYPGGAILPVYDELNSSTLKHVLVRHEQGAAHAASGYSRVTGKVGVCLSTSGPGATNLITGIATAYMDSIPMIAITGQVSTNVIGHDVFQEVDITGATDPFTKNNYLVKKVEDLPRILKEAFHIATTGRPGPVLIDIPKDIQMAELEFLYPEKANLLGYKPTYKGHPRQIKKAVEAIMSSEKPMIIVGGGGVMSDVKEEMIELAERIDAPVATTMMGISAFPASHRLYLGMLGGDHGVFAAKKAITEADLLIVMGARMADRSTGKTEEFAKRAQVIHIDVDPAEIGKNILIDIPIVGELKQVLKDMLKKDFSKNNPKWCQQIAEWKQVINGVGEKMKGLNPMDIIKSLSDQANKDTIIATDVGQHQLWVGRYYAFEKPRTFLTSGGLGTMGYGLPAAIGAKLGKKDQEVVLVTGDGSFQMNLTEMATAVQEGLTIKIIILNNSCLGMVRELQQHYCEERYNQVAMKGNPDFCQLAKAYGFKAKRVNKADEIEESIKELLSEEGSFVMEFQICDSANVIPKEGGCLR</sequence>
<keyword evidence="5 12" id="KW-0028">Amino-acid biosynthesis</keyword>
<dbReference type="InterPro" id="IPR011766">
    <property type="entry name" value="TPP_enzyme_TPP-bd"/>
</dbReference>
<dbReference type="GO" id="GO:0005948">
    <property type="term" value="C:acetolactate synthase complex"/>
    <property type="evidence" value="ECO:0007669"/>
    <property type="project" value="TreeGrafter"/>
</dbReference>
<dbReference type="Pfam" id="PF02776">
    <property type="entry name" value="TPP_enzyme_N"/>
    <property type="match status" value="1"/>
</dbReference>
<protein>
    <recommendedName>
        <fullName evidence="4 12">Acetolactate synthase</fullName>
        <ecNumber evidence="4 12">2.2.1.6</ecNumber>
    </recommendedName>
</protein>
<evidence type="ECO:0000256" key="4">
    <source>
        <dbReference type="ARBA" id="ARBA00013145"/>
    </source>
</evidence>
<dbReference type="GO" id="GO:0009097">
    <property type="term" value="P:isoleucine biosynthetic process"/>
    <property type="evidence" value="ECO:0007669"/>
    <property type="project" value="UniProtKB-UniPathway"/>
</dbReference>
<dbReference type="InterPro" id="IPR029061">
    <property type="entry name" value="THDP-binding"/>
</dbReference>
<dbReference type="EC" id="2.2.1.6" evidence="4 12"/>
<dbReference type="CDD" id="cd02015">
    <property type="entry name" value="TPP_AHAS"/>
    <property type="match status" value="1"/>
</dbReference>
<dbReference type="UniPathway" id="UPA00049">
    <property type="reaction ID" value="UER00059"/>
</dbReference>
<evidence type="ECO:0000256" key="12">
    <source>
        <dbReference type="RuleBase" id="RU003591"/>
    </source>
</evidence>
<dbReference type="AlphaFoldDB" id="A0A1I3FVU1"/>
<evidence type="ECO:0000256" key="1">
    <source>
        <dbReference type="ARBA" id="ARBA00004974"/>
    </source>
</evidence>
<evidence type="ECO:0000256" key="5">
    <source>
        <dbReference type="ARBA" id="ARBA00022605"/>
    </source>
</evidence>
<keyword evidence="17" id="KW-1185">Reference proteome</keyword>
<evidence type="ECO:0000256" key="3">
    <source>
        <dbReference type="ARBA" id="ARBA00007812"/>
    </source>
</evidence>
<comment type="similarity">
    <text evidence="3 12">Belongs to the TPP enzyme family.</text>
</comment>
<keyword evidence="6 12" id="KW-0808">Transferase</keyword>
<comment type="catalytic activity">
    <reaction evidence="11 12">
        <text>2 pyruvate + H(+) = (2S)-2-acetolactate + CO2</text>
        <dbReference type="Rhea" id="RHEA:25249"/>
        <dbReference type="ChEBI" id="CHEBI:15361"/>
        <dbReference type="ChEBI" id="CHEBI:15378"/>
        <dbReference type="ChEBI" id="CHEBI:16526"/>
        <dbReference type="ChEBI" id="CHEBI:58476"/>
        <dbReference type="EC" id="2.2.1.6"/>
    </reaction>
</comment>
<dbReference type="GO" id="GO:0050660">
    <property type="term" value="F:flavin adenine dinucleotide binding"/>
    <property type="evidence" value="ECO:0007669"/>
    <property type="project" value="InterPro"/>
</dbReference>
<dbReference type="InterPro" id="IPR029035">
    <property type="entry name" value="DHS-like_NAD/FAD-binding_dom"/>
</dbReference>
<dbReference type="CDD" id="cd07035">
    <property type="entry name" value="TPP_PYR_POX_like"/>
    <property type="match status" value="1"/>
</dbReference>
<dbReference type="STRING" id="69895.SAMN05192551_10768"/>
<dbReference type="RefSeq" id="WP_093372800.1">
    <property type="nucleotide sequence ID" value="NZ_FOQA01000007.1"/>
</dbReference>
<dbReference type="UniPathway" id="UPA00047">
    <property type="reaction ID" value="UER00055"/>
</dbReference>
<evidence type="ECO:0000256" key="10">
    <source>
        <dbReference type="ARBA" id="ARBA00023304"/>
    </source>
</evidence>
<dbReference type="InterPro" id="IPR012846">
    <property type="entry name" value="Acetolactate_synth_lsu"/>
</dbReference>
<evidence type="ECO:0000256" key="2">
    <source>
        <dbReference type="ARBA" id="ARBA00005025"/>
    </source>
</evidence>
<dbReference type="Gene3D" id="3.40.50.970">
    <property type="match status" value="2"/>
</dbReference>
<dbReference type="GO" id="GO:0000287">
    <property type="term" value="F:magnesium ion binding"/>
    <property type="evidence" value="ECO:0007669"/>
    <property type="project" value="UniProtKB-UniRule"/>
</dbReference>
<dbReference type="Pfam" id="PF00205">
    <property type="entry name" value="TPP_enzyme_M"/>
    <property type="match status" value="1"/>
</dbReference>
<evidence type="ECO:0000313" key="16">
    <source>
        <dbReference type="EMBL" id="SFI15348.1"/>
    </source>
</evidence>
<comment type="cofactor">
    <cofactor evidence="12">
        <name>Mg(2+)</name>
        <dbReference type="ChEBI" id="CHEBI:18420"/>
    </cofactor>
    <text evidence="12">Binds 1 Mg(2+) ion per subunit.</text>
</comment>
<name>A0A1I3FVU1_9FIRM</name>
<dbReference type="PANTHER" id="PTHR18968">
    <property type="entry name" value="THIAMINE PYROPHOSPHATE ENZYMES"/>
    <property type="match status" value="1"/>
</dbReference>
<keyword evidence="8 12" id="KW-0460">Magnesium</keyword>
<dbReference type="EMBL" id="FOQA01000007">
    <property type="protein sequence ID" value="SFI15348.1"/>
    <property type="molecule type" value="Genomic_DNA"/>
</dbReference>
<dbReference type="InterPro" id="IPR045229">
    <property type="entry name" value="TPP_enz"/>
</dbReference>
<feature type="domain" description="Thiamine pyrophosphate enzyme N-terminal TPP-binding" evidence="15">
    <location>
        <begin position="4"/>
        <end position="117"/>
    </location>
</feature>
<dbReference type="GO" id="GO:0030976">
    <property type="term" value="F:thiamine pyrophosphate binding"/>
    <property type="evidence" value="ECO:0007669"/>
    <property type="project" value="UniProtKB-UniRule"/>
</dbReference>
<evidence type="ECO:0000256" key="8">
    <source>
        <dbReference type="ARBA" id="ARBA00022842"/>
    </source>
</evidence>